<dbReference type="Pfam" id="PF13561">
    <property type="entry name" value="adh_short_C2"/>
    <property type="match status" value="1"/>
</dbReference>
<dbReference type="GeneID" id="98160705"/>
<accession>A0ABR4KDN0</accession>
<comment type="caution">
    <text evidence="4">The sequence shown here is derived from an EMBL/GenBank/DDBJ whole genome shotgun (WGS) entry which is preliminary data.</text>
</comment>
<dbReference type="EMBL" id="JBFXLR010000020">
    <property type="protein sequence ID" value="KAL2850383.1"/>
    <property type="molecule type" value="Genomic_DNA"/>
</dbReference>
<dbReference type="InterPro" id="IPR036291">
    <property type="entry name" value="NAD(P)-bd_dom_sf"/>
</dbReference>
<name>A0ABR4KDN0_9EURO</name>
<gene>
    <name evidence="4" type="ORF">BJX68DRAFT_266594</name>
</gene>
<evidence type="ECO:0000256" key="3">
    <source>
        <dbReference type="ARBA" id="ARBA00023002"/>
    </source>
</evidence>
<dbReference type="PANTHER" id="PTHR43008:SF4">
    <property type="entry name" value="CHAIN DEHYDROGENASE, PUTATIVE (AFU_ORTHOLOGUE AFUA_4G08710)-RELATED"/>
    <property type="match status" value="1"/>
</dbReference>
<protein>
    <submittedName>
        <fullName evidence="4">Uncharacterized protein</fullName>
    </submittedName>
</protein>
<dbReference type="PRINTS" id="PR00081">
    <property type="entry name" value="GDHRDH"/>
</dbReference>
<dbReference type="InterPro" id="IPR002347">
    <property type="entry name" value="SDR_fam"/>
</dbReference>
<dbReference type="PRINTS" id="PR00080">
    <property type="entry name" value="SDRFAMILY"/>
</dbReference>
<keyword evidence="5" id="KW-1185">Reference proteome</keyword>
<dbReference type="InterPro" id="IPR020904">
    <property type="entry name" value="Sc_DH/Rdtase_CS"/>
</dbReference>
<dbReference type="SUPFAM" id="SSF51735">
    <property type="entry name" value="NAD(P)-binding Rossmann-fold domains"/>
    <property type="match status" value="1"/>
</dbReference>
<evidence type="ECO:0000256" key="2">
    <source>
        <dbReference type="ARBA" id="ARBA00022857"/>
    </source>
</evidence>
<evidence type="ECO:0000256" key="1">
    <source>
        <dbReference type="ARBA" id="ARBA00006484"/>
    </source>
</evidence>
<proteinExistence type="inferred from homology"/>
<dbReference type="Proteomes" id="UP001610444">
    <property type="component" value="Unassembled WGS sequence"/>
</dbReference>
<evidence type="ECO:0000313" key="5">
    <source>
        <dbReference type="Proteomes" id="UP001610444"/>
    </source>
</evidence>
<dbReference type="RefSeq" id="XP_070899252.1">
    <property type="nucleotide sequence ID" value="XM_071045541.1"/>
</dbReference>
<dbReference type="Gene3D" id="3.40.50.720">
    <property type="entry name" value="NAD(P)-binding Rossmann-like Domain"/>
    <property type="match status" value="1"/>
</dbReference>
<dbReference type="PROSITE" id="PS00061">
    <property type="entry name" value="ADH_SHORT"/>
    <property type="match status" value="1"/>
</dbReference>
<sequence>MISQRSIISTITAKRTWNALGGIHPRLSRPTLSLVASNGRHPTPLERRQFHTRPSVQAPAGGSPTSVAEKLSLAGKVTVITGGARGIGLTLAETIAGLGSEVVILDVLQPERELSELEKTYGKRFGYYRMDVTSKPGMDAAFASAVKDFGRIDHCITSAGIALDKPFFEHTWEDSRRLLDINVLGSFFSAQLAAQQMVKQGNGGSIVLIASIAAHCAIPVQCVSLYGASKAAIKLLGKTLAVELAPHNIRVNTLSPGFTATSMSRQFTDIQHVFQTTPPLKRIGTPEDLALAVAYFLSDGASYTTGAELAVTGGLHNGRIEV</sequence>
<evidence type="ECO:0000313" key="4">
    <source>
        <dbReference type="EMBL" id="KAL2850383.1"/>
    </source>
</evidence>
<dbReference type="PANTHER" id="PTHR43008">
    <property type="entry name" value="BENZIL REDUCTASE"/>
    <property type="match status" value="1"/>
</dbReference>
<keyword evidence="3" id="KW-0560">Oxidoreductase</keyword>
<reference evidence="4 5" key="1">
    <citation type="submission" date="2024-07" db="EMBL/GenBank/DDBJ databases">
        <title>Section-level genome sequencing and comparative genomics of Aspergillus sections Usti and Cavernicolus.</title>
        <authorList>
            <consortium name="Lawrence Berkeley National Laboratory"/>
            <person name="Nybo J.L."/>
            <person name="Vesth T.C."/>
            <person name="Theobald S."/>
            <person name="Frisvad J.C."/>
            <person name="Larsen T.O."/>
            <person name="Kjaerboelling I."/>
            <person name="Rothschild-Mancinelli K."/>
            <person name="Lyhne E.K."/>
            <person name="Kogle M.E."/>
            <person name="Barry K."/>
            <person name="Clum A."/>
            <person name="Na H."/>
            <person name="Ledsgaard L."/>
            <person name="Lin J."/>
            <person name="Lipzen A."/>
            <person name="Kuo A."/>
            <person name="Riley R."/>
            <person name="Mondo S."/>
            <person name="LaButti K."/>
            <person name="Haridas S."/>
            <person name="Pangalinan J."/>
            <person name="Salamov A.A."/>
            <person name="Simmons B.A."/>
            <person name="Magnuson J.K."/>
            <person name="Chen J."/>
            <person name="Drula E."/>
            <person name="Henrissat B."/>
            <person name="Wiebenga A."/>
            <person name="Lubbers R.J."/>
            <person name="Gomes A.C."/>
            <person name="Macurrencykelacurrency M.R."/>
            <person name="Stajich J."/>
            <person name="Grigoriev I.V."/>
            <person name="Mortensen U.H."/>
            <person name="De vries R.P."/>
            <person name="Baker S.E."/>
            <person name="Andersen M.R."/>
        </authorList>
    </citation>
    <scope>NUCLEOTIDE SEQUENCE [LARGE SCALE GENOMIC DNA]</scope>
    <source>
        <strain evidence="4 5">CBS 756.74</strain>
    </source>
</reference>
<organism evidence="4 5">
    <name type="scientific">Aspergillus pseudodeflectus</name>
    <dbReference type="NCBI Taxonomy" id="176178"/>
    <lineage>
        <taxon>Eukaryota</taxon>
        <taxon>Fungi</taxon>
        <taxon>Dikarya</taxon>
        <taxon>Ascomycota</taxon>
        <taxon>Pezizomycotina</taxon>
        <taxon>Eurotiomycetes</taxon>
        <taxon>Eurotiomycetidae</taxon>
        <taxon>Eurotiales</taxon>
        <taxon>Aspergillaceae</taxon>
        <taxon>Aspergillus</taxon>
        <taxon>Aspergillus subgen. Nidulantes</taxon>
    </lineage>
</organism>
<comment type="similarity">
    <text evidence="1">Belongs to the short-chain dehydrogenases/reductases (SDR) family.</text>
</comment>
<keyword evidence="2" id="KW-0521">NADP</keyword>